<feature type="compositionally biased region" description="Polar residues" evidence="1">
    <location>
        <begin position="41"/>
        <end position="53"/>
    </location>
</feature>
<proteinExistence type="predicted"/>
<dbReference type="Proteomes" id="UP000707071">
    <property type="component" value="Unassembled WGS sequence"/>
</dbReference>
<evidence type="ECO:0000313" key="2">
    <source>
        <dbReference type="EMBL" id="KAG6284251.1"/>
    </source>
</evidence>
<evidence type="ECO:0000256" key="1">
    <source>
        <dbReference type="SAM" id="MobiDB-lite"/>
    </source>
</evidence>
<sequence>MDPSMSPGVGTSSLSIPSPDAGSLLLGMPPPGIDSAPLSMPSLSRSPYTEDNINQSSVAQPSYAGQSPQVQRDYLYSPSPVSSQPAITSAKEYQDQILMQDRQNGWSYKQIKAIRNFTVSESTLRGRHRNLVKTSHQRPRKPIWTKRDVELLMIAVPHFTHTAGRCRVSWKAVSEFIHTNGDSPYAFAFATCHKKWLDLIRLGHVTPNV</sequence>
<evidence type="ECO:0008006" key="4">
    <source>
        <dbReference type="Google" id="ProtNLM"/>
    </source>
</evidence>
<accession>A0A9P7Q9R3</accession>
<reference evidence="2 3" key="1">
    <citation type="journal article" date="2020" name="bioRxiv">
        <title>Whole genome comparisons of ergot fungi reveals the divergence and evolution of species within the genus Claviceps are the result of varying mechanisms driving genome evolution and host range expansion.</title>
        <authorList>
            <person name="Wyka S.A."/>
            <person name="Mondo S.J."/>
            <person name="Liu M."/>
            <person name="Dettman J."/>
            <person name="Nalam V."/>
            <person name="Broders K.D."/>
        </authorList>
    </citation>
    <scope>NUCLEOTIDE SEQUENCE [LARGE SCALE GENOMIC DNA]</scope>
    <source>
        <strain evidence="2 3">Clav52</strain>
    </source>
</reference>
<feature type="region of interest" description="Disordered" evidence="1">
    <location>
        <begin position="1"/>
        <end position="53"/>
    </location>
</feature>
<dbReference type="AlphaFoldDB" id="A0A9P7Q9R3"/>
<evidence type="ECO:0000313" key="3">
    <source>
        <dbReference type="Proteomes" id="UP000707071"/>
    </source>
</evidence>
<comment type="caution">
    <text evidence="2">The sequence shown here is derived from an EMBL/GenBank/DDBJ whole genome shotgun (WGS) entry which is preliminary data.</text>
</comment>
<name>A0A9P7Q9R3_9HYPO</name>
<dbReference type="EMBL" id="SRRH01000914">
    <property type="protein sequence ID" value="KAG6284251.1"/>
    <property type="molecule type" value="Genomic_DNA"/>
</dbReference>
<protein>
    <recommendedName>
        <fullName evidence="4">Myb-like domain-containing protein</fullName>
    </recommendedName>
</protein>
<organism evidence="2 3">
    <name type="scientific">Claviceps aff. purpurea</name>
    <dbReference type="NCBI Taxonomy" id="1967640"/>
    <lineage>
        <taxon>Eukaryota</taxon>
        <taxon>Fungi</taxon>
        <taxon>Dikarya</taxon>
        <taxon>Ascomycota</taxon>
        <taxon>Pezizomycotina</taxon>
        <taxon>Sordariomycetes</taxon>
        <taxon>Hypocreomycetidae</taxon>
        <taxon>Hypocreales</taxon>
        <taxon>Clavicipitaceae</taxon>
        <taxon>Claviceps</taxon>
    </lineage>
</organism>
<gene>
    <name evidence="2" type="ORF">E4U09_008102</name>
</gene>
<keyword evidence="3" id="KW-1185">Reference proteome</keyword>